<keyword evidence="2" id="KW-1185">Reference proteome</keyword>
<dbReference type="EMBL" id="JARVKF010000413">
    <property type="protein sequence ID" value="KAK9415707.1"/>
    <property type="molecule type" value="Genomic_DNA"/>
</dbReference>
<protein>
    <submittedName>
        <fullName evidence="1">Heterokaryon incompatibility domain-containing protein</fullName>
    </submittedName>
</protein>
<proteinExistence type="predicted"/>
<accession>A0ABR2UMB3</accession>
<organism evidence="1 2">
    <name type="scientific">Seiridium unicorne</name>
    <dbReference type="NCBI Taxonomy" id="138068"/>
    <lineage>
        <taxon>Eukaryota</taxon>
        <taxon>Fungi</taxon>
        <taxon>Dikarya</taxon>
        <taxon>Ascomycota</taxon>
        <taxon>Pezizomycotina</taxon>
        <taxon>Sordariomycetes</taxon>
        <taxon>Xylariomycetidae</taxon>
        <taxon>Amphisphaeriales</taxon>
        <taxon>Sporocadaceae</taxon>
        <taxon>Seiridium</taxon>
    </lineage>
</organism>
<dbReference type="Proteomes" id="UP001408356">
    <property type="component" value="Unassembled WGS sequence"/>
</dbReference>
<comment type="caution">
    <text evidence="1">The sequence shown here is derived from an EMBL/GenBank/DDBJ whole genome shotgun (WGS) entry which is preliminary data.</text>
</comment>
<sequence>MLEAGESIEISSSSLCLACKVIFAPESYEWWQTSWQELQDDDADKDSEDSDTISTSAHLPETRVVGHHLSKQSLYEAVLKRCWLCLHLISEDAPAYEWAQFESGTTYELRRTGDGIRDTYELEFSYSTYGPMTIPVSQITPLDRPSSAAQHSKAQSWTGCPAMGELAKAWLDTCQNHHSCGYLASNDWQPTRLLEIHDDKARLVQTGNKEGHASSYATLSHCWGKAEF</sequence>
<gene>
    <name evidence="1" type="ORF">SUNI508_10185</name>
</gene>
<reference evidence="1 2" key="1">
    <citation type="journal article" date="2024" name="J. Plant Pathol.">
        <title>Sequence and assembly of the genome of Seiridium unicorne, isolate CBS 538.82, causal agent of cypress canker disease.</title>
        <authorList>
            <person name="Scali E."/>
            <person name="Rocca G.D."/>
            <person name="Danti R."/>
            <person name="Garbelotto M."/>
            <person name="Barberini S."/>
            <person name="Baroncelli R."/>
            <person name="Emiliani G."/>
        </authorList>
    </citation>
    <scope>NUCLEOTIDE SEQUENCE [LARGE SCALE GENOMIC DNA]</scope>
    <source>
        <strain evidence="1 2">BM-138-508</strain>
    </source>
</reference>
<evidence type="ECO:0000313" key="2">
    <source>
        <dbReference type="Proteomes" id="UP001408356"/>
    </source>
</evidence>
<name>A0ABR2UMB3_9PEZI</name>
<evidence type="ECO:0000313" key="1">
    <source>
        <dbReference type="EMBL" id="KAK9415707.1"/>
    </source>
</evidence>